<dbReference type="EMBL" id="CAAHFH010000001">
    <property type="protein sequence ID" value="VGO18686.1"/>
    <property type="molecule type" value="Genomic_DNA"/>
</dbReference>
<evidence type="ECO:0000313" key="1">
    <source>
        <dbReference type="EMBL" id="VGO18686.1"/>
    </source>
</evidence>
<reference evidence="1 2" key="1">
    <citation type="submission" date="2019-04" db="EMBL/GenBank/DDBJ databases">
        <authorList>
            <person name="Van Vliet M D."/>
        </authorList>
    </citation>
    <scope>NUCLEOTIDE SEQUENCE [LARGE SCALE GENOMIC DNA]</scope>
    <source>
        <strain evidence="1 2">F21</strain>
    </source>
</reference>
<organism evidence="1 2">
    <name type="scientific">Pontiella sulfatireligans</name>
    <dbReference type="NCBI Taxonomy" id="2750658"/>
    <lineage>
        <taxon>Bacteria</taxon>
        <taxon>Pseudomonadati</taxon>
        <taxon>Kiritimatiellota</taxon>
        <taxon>Kiritimatiellia</taxon>
        <taxon>Kiritimatiellales</taxon>
        <taxon>Pontiellaceae</taxon>
        <taxon>Pontiella</taxon>
    </lineage>
</organism>
<dbReference type="AlphaFoldDB" id="A0A6C2UHK5"/>
<dbReference type="Proteomes" id="UP000346198">
    <property type="component" value="Unassembled WGS sequence"/>
</dbReference>
<name>A0A6C2UHK5_9BACT</name>
<proteinExistence type="predicted"/>
<sequence length="435" mass="48511">MSVKPRKRFFANHAKSSAVLVSLAVHAALILVALSFVAVTVITKDEQKFEGKPVKRPKMTMKKLQVPVNIKKKKVQKPKLRKRIVVQPKMNQMPDIKMPEITGVKGGLGSVAGDGLGGAGGVGFSMPEIELFGIKSKGEKVFIILDASGDMMVDEIGGIPAYEIIKEELVRILEGLNSTVLFNIAVYGGGDYTLFLNLVPASAGNVAKVKKWLEPLNALTKDMGDKDYGPKTLGPGGISIPWGNQIEPLESSIGYWARPMVRAMEQQADSVFVLSCSWGFLAYKTDDAEVWSESKMTRWKEKVELSKIKFKEDNDLRREKGEPPRVLPNSNQDRHRVRIYFPNEPQPPHPKFITYTPKEVLEAFDNTRKKFKSKIPTTSGLGKSKKKEKYAINVIHFVKTDDSDGDDERFKKITTLTRGGYRRIQGMEAIESSIQ</sequence>
<gene>
    <name evidence="1" type="ORF">SCARR_00739</name>
</gene>
<evidence type="ECO:0000313" key="2">
    <source>
        <dbReference type="Proteomes" id="UP000346198"/>
    </source>
</evidence>
<evidence type="ECO:0008006" key="3">
    <source>
        <dbReference type="Google" id="ProtNLM"/>
    </source>
</evidence>
<keyword evidence="2" id="KW-1185">Reference proteome</keyword>
<accession>A0A6C2UHK5</accession>
<protein>
    <recommendedName>
        <fullName evidence="3">VWFA domain-containing protein</fullName>
    </recommendedName>
</protein>